<comment type="caution">
    <text evidence="6">The sequence shown here is derived from an EMBL/GenBank/DDBJ whole genome shotgun (WGS) entry which is preliminary data.</text>
</comment>
<evidence type="ECO:0000256" key="3">
    <source>
        <dbReference type="ARBA" id="ARBA00022679"/>
    </source>
</evidence>
<dbReference type="RefSeq" id="WP_086782380.1">
    <property type="nucleotide sequence ID" value="NZ_JAGIOO010000001.1"/>
</dbReference>
<dbReference type="InterPro" id="IPR029063">
    <property type="entry name" value="SAM-dependent_MTases_sf"/>
</dbReference>
<dbReference type="SUPFAM" id="SSF53335">
    <property type="entry name" value="S-adenosyl-L-methionine-dependent methyltransferases"/>
    <property type="match status" value="1"/>
</dbReference>
<dbReference type="PANTHER" id="PTHR43667">
    <property type="entry name" value="CYCLOPROPANE-FATTY-ACYL-PHOSPHOLIPID SYNTHASE"/>
    <property type="match status" value="1"/>
</dbReference>
<keyword evidence="2 6" id="KW-0489">Methyltransferase</keyword>
<evidence type="ECO:0000313" key="7">
    <source>
        <dbReference type="Proteomes" id="UP001519363"/>
    </source>
</evidence>
<gene>
    <name evidence="6" type="ORF">JOF53_008232</name>
</gene>
<organism evidence="6 7">
    <name type="scientific">Crossiella equi</name>
    <dbReference type="NCBI Taxonomy" id="130796"/>
    <lineage>
        <taxon>Bacteria</taxon>
        <taxon>Bacillati</taxon>
        <taxon>Actinomycetota</taxon>
        <taxon>Actinomycetes</taxon>
        <taxon>Pseudonocardiales</taxon>
        <taxon>Pseudonocardiaceae</taxon>
        <taxon>Crossiella</taxon>
    </lineage>
</organism>
<proteinExistence type="inferred from homology"/>
<evidence type="ECO:0000256" key="4">
    <source>
        <dbReference type="ARBA" id="ARBA00022691"/>
    </source>
</evidence>
<dbReference type="PANTHER" id="PTHR43667:SF1">
    <property type="entry name" value="CYCLOPROPANE-FATTY-ACYL-PHOSPHOLIPID SYNTHASE"/>
    <property type="match status" value="1"/>
</dbReference>
<reference evidence="6 7" key="1">
    <citation type="submission" date="2021-03" db="EMBL/GenBank/DDBJ databases">
        <title>Sequencing the genomes of 1000 actinobacteria strains.</title>
        <authorList>
            <person name="Klenk H.-P."/>
        </authorList>
    </citation>
    <scope>NUCLEOTIDE SEQUENCE [LARGE SCALE GENOMIC DNA]</scope>
    <source>
        <strain evidence="6 7">DSM 44580</strain>
    </source>
</reference>
<name>A0ABS5AS18_9PSEU</name>
<dbReference type="EMBL" id="JAGIOO010000001">
    <property type="protein sequence ID" value="MBP2479360.1"/>
    <property type="molecule type" value="Genomic_DNA"/>
</dbReference>
<evidence type="ECO:0000313" key="6">
    <source>
        <dbReference type="EMBL" id="MBP2479360.1"/>
    </source>
</evidence>
<accession>A0ABS5AS18</accession>
<comment type="similarity">
    <text evidence="1">Belongs to the CFA/CMAS family.</text>
</comment>
<keyword evidence="5" id="KW-0443">Lipid metabolism</keyword>
<dbReference type="Pfam" id="PF02353">
    <property type="entry name" value="CMAS"/>
    <property type="match status" value="1"/>
</dbReference>
<keyword evidence="3 6" id="KW-0808">Transferase</keyword>
<dbReference type="GO" id="GO:0008825">
    <property type="term" value="F:cyclopropane-fatty-acyl-phospholipid synthase activity"/>
    <property type="evidence" value="ECO:0007669"/>
    <property type="project" value="UniProtKB-EC"/>
</dbReference>
<dbReference type="Gene3D" id="3.40.50.150">
    <property type="entry name" value="Vaccinia Virus protein VP39"/>
    <property type="match status" value="1"/>
</dbReference>
<keyword evidence="4" id="KW-0949">S-adenosyl-L-methionine</keyword>
<keyword evidence="7" id="KW-1185">Reference proteome</keyword>
<evidence type="ECO:0000256" key="5">
    <source>
        <dbReference type="ARBA" id="ARBA00023098"/>
    </source>
</evidence>
<protein>
    <submittedName>
        <fullName evidence="6">Cyclopropane-fatty-acyl-phospholipid synthase</fullName>
        <ecNumber evidence="6">2.1.1.79</ecNumber>
    </submittedName>
</protein>
<dbReference type="EC" id="2.1.1.79" evidence="6"/>
<evidence type="ECO:0000256" key="2">
    <source>
        <dbReference type="ARBA" id="ARBA00022603"/>
    </source>
</evidence>
<dbReference type="Proteomes" id="UP001519363">
    <property type="component" value="Unassembled WGS sequence"/>
</dbReference>
<dbReference type="GO" id="GO:0032259">
    <property type="term" value="P:methylation"/>
    <property type="evidence" value="ECO:0007669"/>
    <property type="project" value="UniProtKB-KW"/>
</dbReference>
<dbReference type="InterPro" id="IPR050723">
    <property type="entry name" value="CFA/CMAS"/>
</dbReference>
<sequence length="292" mass="32227">MTVTTTPDEAIVATNTHYALPPEIFTLFLDKRMKYSCGLYDENTKTLEEAQENKLAWIIEKQLKLSRGQRLLDVGCGWGSLTLFAAEKYGIEVVGVTPSAPQREHILAKAKELGVEHLVDVRLGRFTATDVGPGRFHGAAMLGSIVHMPDRVKVCEDAAANLHPKGRLYISESTFRNARITAEFASRPGTRYVGEEIFGFTDMVPLTDLVAAAEDAGLSIVSLTDLSAHYPRTIDEWAQRVRDNREAIDAILPGTADRLLPYFEVFTAAFGYTTKHYAFTAEKSRLGTAEVG</sequence>
<evidence type="ECO:0000256" key="1">
    <source>
        <dbReference type="ARBA" id="ARBA00010815"/>
    </source>
</evidence>
<dbReference type="CDD" id="cd02440">
    <property type="entry name" value="AdoMet_MTases"/>
    <property type="match status" value="1"/>
</dbReference>